<evidence type="ECO:0000313" key="2">
    <source>
        <dbReference type="Proteomes" id="UP000661435"/>
    </source>
</evidence>
<dbReference type="AlphaFoldDB" id="A0A8J6M9B6"/>
<comment type="caution">
    <text evidence="1">The sequence shown here is derived from an EMBL/GenBank/DDBJ whole genome shotgun (WGS) entry which is preliminary data.</text>
</comment>
<dbReference type="Proteomes" id="UP000661435">
    <property type="component" value="Unassembled WGS sequence"/>
</dbReference>
<dbReference type="InterPro" id="IPR049215">
    <property type="entry name" value="DUF6809"/>
</dbReference>
<reference evidence="1" key="1">
    <citation type="submission" date="2020-08" db="EMBL/GenBank/DDBJ databases">
        <title>Genome public.</title>
        <authorList>
            <person name="Liu C."/>
            <person name="Sun Q."/>
        </authorList>
    </citation>
    <scope>NUCLEOTIDE SEQUENCE</scope>
    <source>
        <strain evidence="1">NSJ-51</strain>
    </source>
</reference>
<gene>
    <name evidence="1" type="ORF">H8S57_00455</name>
</gene>
<proteinExistence type="predicted"/>
<evidence type="ECO:0000313" key="1">
    <source>
        <dbReference type="EMBL" id="MBC5732199.1"/>
    </source>
</evidence>
<dbReference type="EMBL" id="JACOPP010000001">
    <property type="protein sequence ID" value="MBC5732199.1"/>
    <property type="molecule type" value="Genomic_DNA"/>
</dbReference>
<sequence length="229" mass="25861">MTLSEVSISNHRSFCTVGGSFIDRRYQPLNFHETIYGHRFFEAQLPNLIKAMERIADGLAHLEAGSPQSTTPTSSFLHDLYYGDYEPSVFKKQSSEQKKMDKSVSAAEAVLRNILQKSPSAIKAFEAYQIAVGEQHGAVTEQAFESGFQTAFQMLLAGLPLPEGTHDDEFPLTLQELRKMNGQRVFCLETNEEVQVVAYKKGVIRVTNDKENLPIHGLTLYRRRPSWCE</sequence>
<dbReference type="Pfam" id="PF20648">
    <property type="entry name" value="DUF6809"/>
    <property type="match status" value="1"/>
</dbReference>
<organism evidence="1 2">
    <name type="scientific">Lawsonibacter hominis</name>
    <dbReference type="NCBI Taxonomy" id="2763053"/>
    <lineage>
        <taxon>Bacteria</taxon>
        <taxon>Bacillati</taxon>
        <taxon>Bacillota</taxon>
        <taxon>Clostridia</taxon>
        <taxon>Eubacteriales</taxon>
        <taxon>Oscillospiraceae</taxon>
        <taxon>Lawsonibacter</taxon>
    </lineage>
</organism>
<name>A0A8J6M9B6_9FIRM</name>
<accession>A0A8J6M9B6</accession>
<protein>
    <submittedName>
        <fullName evidence="1">Uncharacterized protein</fullName>
    </submittedName>
</protein>
<keyword evidence="2" id="KW-1185">Reference proteome</keyword>